<gene>
    <name evidence="1" type="ORF">MLD38_012584</name>
</gene>
<keyword evidence="2" id="KW-1185">Reference proteome</keyword>
<dbReference type="EMBL" id="CM042883">
    <property type="protein sequence ID" value="KAI4374605.1"/>
    <property type="molecule type" value="Genomic_DNA"/>
</dbReference>
<sequence length="128" mass="13717">MLFGRVRASPSTEQEIHASKLLKHDSFSVYECTLLKLKLGSQRSSCSPSNALDSFPPCMDIDPTPVCPLNFAENVTPGDASPATAADSPSPVRFEPPPTAVRSIPSLFSKYKASHHCPSADETSKLGL</sequence>
<protein>
    <submittedName>
        <fullName evidence="1">Uncharacterized protein</fullName>
    </submittedName>
</protein>
<proteinExistence type="predicted"/>
<organism evidence="1 2">
    <name type="scientific">Melastoma candidum</name>
    <dbReference type="NCBI Taxonomy" id="119954"/>
    <lineage>
        <taxon>Eukaryota</taxon>
        <taxon>Viridiplantae</taxon>
        <taxon>Streptophyta</taxon>
        <taxon>Embryophyta</taxon>
        <taxon>Tracheophyta</taxon>
        <taxon>Spermatophyta</taxon>
        <taxon>Magnoliopsida</taxon>
        <taxon>eudicotyledons</taxon>
        <taxon>Gunneridae</taxon>
        <taxon>Pentapetalae</taxon>
        <taxon>rosids</taxon>
        <taxon>malvids</taxon>
        <taxon>Myrtales</taxon>
        <taxon>Melastomataceae</taxon>
        <taxon>Melastomatoideae</taxon>
        <taxon>Melastomateae</taxon>
        <taxon>Melastoma</taxon>
    </lineage>
</organism>
<dbReference type="Proteomes" id="UP001057402">
    <property type="component" value="Chromosome 4"/>
</dbReference>
<accession>A0ACB9R6T9</accession>
<evidence type="ECO:0000313" key="1">
    <source>
        <dbReference type="EMBL" id="KAI4374605.1"/>
    </source>
</evidence>
<evidence type="ECO:0000313" key="2">
    <source>
        <dbReference type="Proteomes" id="UP001057402"/>
    </source>
</evidence>
<name>A0ACB9R6T9_9MYRT</name>
<comment type="caution">
    <text evidence="1">The sequence shown here is derived from an EMBL/GenBank/DDBJ whole genome shotgun (WGS) entry which is preliminary data.</text>
</comment>
<reference evidence="2" key="1">
    <citation type="journal article" date="2023" name="Front. Plant Sci.">
        <title>Chromosomal-level genome assembly of Melastoma candidum provides insights into trichome evolution.</title>
        <authorList>
            <person name="Zhong Y."/>
            <person name="Wu W."/>
            <person name="Sun C."/>
            <person name="Zou P."/>
            <person name="Liu Y."/>
            <person name="Dai S."/>
            <person name="Zhou R."/>
        </authorList>
    </citation>
    <scope>NUCLEOTIDE SEQUENCE [LARGE SCALE GENOMIC DNA]</scope>
</reference>